<feature type="region of interest" description="Disordered" evidence="7">
    <location>
        <begin position="1"/>
        <end position="53"/>
    </location>
</feature>
<dbReference type="Pfam" id="PF00069">
    <property type="entry name" value="Pkinase"/>
    <property type="match status" value="1"/>
</dbReference>
<keyword evidence="3 6" id="KW-0547">Nucleotide-binding</keyword>
<dbReference type="PANTHER" id="PTHR24056:SF387">
    <property type="entry name" value="F8L10.9 PROTEIN"/>
    <property type="match status" value="1"/>
</dbReference>
<dbReference type="OrthoDB" id="28397at2759"/>
<keyword evidence="9" id="KW-0808">Transferase</keyword>
<dbReference type="EMBL" id="PQIB02000010">
    <property type="protein sequence ID" value="RLM91985.1"/>
    <property type="molecule type" value="Genomic_DNA"/>
</dbReference>
<evidence type="ECO:0000256" key="3">
    <source>
        <dbReference type="ARBA" id="ARBA00022741"/>
    </source>
</evidence>
<dbReference type="Gene3D" id="1.10.510.10">
    <property type="entry name" value="Transferase(Phosphotransferase) domain 1"/>
    <property type="match status" value="1"/>
</dbReference>
<comment type="catalytic activity">
    <reaction evidence="5">
        <text>[DNA-directed RNA polymerase] + ATP = phospho-[DNA-directed RNA polymerase] + ADP + H(+)</text>
        <dbReference type="Rhea" id="RHEA:10216"/>
        <dbReference type="Rhea" id="RHEA-COMP:11321"/>
        <dbReference type="Rhea" id="RHEA-COMP:11322"/>
        <dbReference type="ChEBI" id="CHEBI:15378"/>
        <dbReference type="ChEBI" id="CHEBI:30616"/>
        <dbReference type="ChEBI" id="CHEBI:43176"/>
        <dbReference type="ChEBI" id="CHEBI:68546"/>
        <dbReference type="ChEBI" id="CHEBI:456216"/>
        <dbReference type="EC" id="2.7.11.23"/>
    </reaction>
</comment>
<dbReference type="InterPro" id="IPR000719">
    <property type="entry name" value="Prot_kinase_dom"/>
</dbReference>
<dbReference type="InterPro" id="IPR017441">
    <property type="entry name" value="Protein_kinase_ATP_BS"/>
</dbReference>
<evidence type="ECO:0000259" key="8">
    <source>
        <dbReference type="PROSITE" id="PS50011"/>
    </source>
</evidence>
<comment type="caution">
    <text evidence="9">The sequence shown here is derived from an EMBL/GenBank/DDBJ whole genome shotgun (WGS) entry which is preliminary data.</text>
</comment>
<evidence type="ECO:0000313" key="10">
    <source>
        <dbReference type="Proteomes" id="UP000275267"/>
    </source>
</evidence>
<feature type="compositionally biased region" description="Basic and acidic residues" evidence="7">
    <location>
        <begin position="305"/>
        <end position="320"/>
    </location>
</feature>
<dbReference type="GO" id="GO:0008353">
    <property type="term" value="F:RNA polymerase II CTD heptapeptide repeat kinase activity"/>
    <property type="evidence" value="ECO:0007669"/>
    <property type="project" value="UniProtKB-EC"/>
</dbReference>
<feature type="compositionally biased region" description="Basic residues" evidence="7">
    <location>
        <begin position="549"/>
        <end position="559"/>
    </location>
</feature>
<proteinExistence type="predicted"/>
<sequence length="584" mass="65075">MGCVCGRPSSAFDDGQCRTTPPPAAKLSAAVRREEEVRKQQQQHARAGSGREEALERRRAMMAMAAACQVRSPVPRVVEGEQVAAGWPPWLVAVAPEAVRGWVPRRAESFEKLDKIGQGTYSNVYRARDLEKEKIVALKKVRFDNLEPESVKFMAREILILRRLDHPNVIKLEGLVTSRMSCSLYLVFEYMEHDLAGLASFPGVKFTESQVEQLHKIFKLCGSPSEDYWRKSKLPHATIFKPQHPYARRVSETFKEFPTPALALVDVLLSVDPADRGTASSALQSEFFTTKPYACNPSSLPRYPPSKEFDAKRREEEARRQGAAGGKQHKHEPERRTRESRAVPAPDANAELVSSLQKRQAQANTRSRSEMFNPGKEDSASGFRIEPPRPTPVIESSEDSQRAYPTRIFHSGPLVNQNHPSKGGGVKNGELQEPGAANQPVVVSTRSSLRTDGSSQTMVAQAEAFAHGRRLSESINEHFSNSGKYDQVFPRKDDRSSRVDGAIGYGSKGNKIHHSGPLICPSGNVDEMLKENDRQIQEVFRRTRVEKSRARRDHGHHQGGLRPADFGAIPVFPSSRSSYQAVQQ</sequence>
<feature type="region of interest" description="Disordered" evidence="7">
    <location>
        <begin position="298"/>
        <end position="455"/>
    </location>
</feature>
<feature type="compositionally biased region" description="Basic and acidic residues" evidence="7">
    <location>
        <begin position="331"/>
        <end position="341"/>
    </location>
</feature>
<dbReference type="InterPro" id="IPR011009">
    <property type="entry name" value="Kinase-like_dom_sf"/>
</dbReference>
<feature type="compositionally biased region" description="Polar residues" evidence="7">
    <location>
        <begin position="352"/>
        <end position="366"/>
    </location>
</feature>
<dbReference type="FunFam" id="3.30.200.20:FF:000021">
    <property type="entry name" value="probable serine/threonine-protein kinase At1g54610"/>
    <property type="match status" value="1"/>
</dbReference>
<evidence type="ECO:0000256" key="7">
    <source>
        <dbReference type="SAM" id="MobiDB-lite"/>
    </source>
</evidence>
<dbReference type="PROSITE" id="PS00107">
    <property type="entry name" value="PROTEIN_KINASE_ATP"/>
    <property type="match status" value="1"/>
</dbReference>
<dbReference type="GO" id="GO:0032968">
    <property type="term" value="P:positive regulation of transcription elongation by RNA polymerase II"/>
    <property type="evidence" value="ECO:0007669"/>
    <property type="project" value="TreeGrafter"/>
</dbReference>
<dbReference type="GO" id="GO:0000307">
    <property type="term" value="C:cyclin-dependent protein kinase holoenzyme complex"/>
    <property type="evidence" value="ECO:0007669"/>
    <property type="project" value="TreeGrafter"/>
</dbReference>
<accession>A0A3L6QY55</accession>
<dbReference type="Gene3D" id="3.30.200.20">
    <property type="entry name" value="Phosphorylase Kinase, domain 1"/>
    <property type="match status" value="1"/>
</dbReference>
<dbReference type="PANTHER" id="PTHR24056">
    <property type="entry name" value="CELL DIVISION PROTEIN KINASE"/>
    <property type="match status" value="1"/>
</dbReference>
<feature type="binding site" evidence="6">
    <location>
        <position position="139"/>
    </location>
    <ligand>
        <name>ATP</name>
        <dbReference type="ChEBI" id="CHEBI:30616"/>
    </ligand>
</feature>
<feature type="domain" description="Protein kinase" evidence="8">
    <location>
        <begin position="110"/>
        <end position="470"/>
    </location>
</feature>
<organism evidence="9 10">
    <name type="scientific">Panicum miliaceum</name>
    <name type="common">Proso millet</name>
    <name type="synonym">Broomcorn millet</name>
    <dbReference type="NCBI Taxonomy" id="4540"/>
    <lineage>
        <taxon>Eukaryota</taxon>
        <taxon>Viridiplantae</taxon>
        <taxon>Streptophyta</taxon>
        <taxon>Embryophyta</taxon>
        <taxon>Tracheophyta</taxon>
        <taxon>Spermatophyta</taxon>
        <taxon>Magnoliopsida</taxon>
        <taxon>Liliopsida</taxon>
        <taxon>Poales</taxon>
        <taxon>Poaceae</taxon>
        <taxon>PACMAD clade</taxon>
        <taxon>Panicoideae</taxon>
        <taxon>Panicodae</taxon>
        <taxon>Paniceae</taxon>
        <taxon>Panicinae</taxon>
        <taxon>Panicum</taxon>
        <taxon>Panicum sect. Panicum</taxon>
    </lineage>
</organism>
<dbReference type="GO" id="GO:0005524">
    <property type="term" value="F:ATP binding"/>
    <property type="evidence" value="ECO:0007669"/>
    <property type="project" value="UniProtKB-UniRule"/>
</dbReference>
<reference evidence="10" key="1">
    <citation type="journal article" date="2019" name="Nat. Commun.">
        <title>The genome of broomcorn millet.</title>
        <authorList>
            <person name="Zou C."/>
            <person name="Miki D."/>
            <person name="Li D."/>
            <person name="Tang Q."/>
            <person name="Xiao L."/>
            <person name="Rajput S."/>
            <person name="Deng P."/>
            <person name="Jia W."/>
            <person name="Huang R."/>
            <person name="Zhang M."/>
            <person name="Sun Y."/>
            <person name="Hu J."/>
            <person name="Fu X."/>
            <person name="Schnable P.S."/>
            <person name="Li F."/>
            <person name="Zhang H."/>
            <person name="Feng B."/>
            <person name="Zhu X."/>
            <person name="Liu R."/>
            <person name="Schnable J.C."/>
            <person name="Zhu J.-K."/>
            <person name="Zhang H."/>
        </authorList>
    </citation>
    <scope>NUCLEOTIDE SEQUENCE [LARGE SCALE GENOMIC DNA]</scope>
</reference>
<dbReference type="PROSITE" id="PS50011">
    <property type="entry name" value="PROTEIN_KINASE_DOM"/>
    <property type="match status" value="1"/>
</dbReference>
<name>A0A3L6QY55_PANMI</name>
<evidence type="ECO:0000256" key="5">
    <source>
        <dbReference type="ARBA" id="ARBA00049280"/>
    </source>
</evidence>
<dbReference type="STRING" id="4540.A0A3L6QY55"/>
<keyword evidence="10" id="KW-1185">Reference proteome</keyword>
<protein>
    <recommendedName>
        <fullName evidence="1">[RNA-polymerase]-subunit kinase</fullName>
        <ecNumber evidence="1">2.7.11.23</ecNumber>
    </recommendedName>
</protein>
<keyword evidence="2" id="KW-0597">Phosphoprotein</keyword>
<feature type="region of interest" description="Disordered" evidence="7">
    <location>
        <begin position="543"/>
        <end position="584"/>
    </location>
</feature>
<dbReference type="InterPro" id="IPR050108">
    <property type="entry name" value="CDK"/>
</dbReference>
<dbReference type="AlphaFoldDB" id="A0A3L6QY55"/>
<evidence type="ECO:0000256" key="6">
    <source>
        <dbReference type="PROSITE-ProRule" id="PRU10141"/>
    </source>
</evidence>
<dbReference type="GO" id="GO:0005634">
    <property type="term" value="C:nucleus"/>
    <property type="evidence" value="ECO:0007669"/>
    <property type="project" value="TreeGrafter"/>
</dbReference>
<feature type="compositionally biased region" description="Polar residues" evidence="7">
    <location>
        <begin position="574"/>
        <end position="584"/>
    </location>
</feature>
<keyword evidence="9" id="KW-0418">Kinase</keyword>
<dbReference type="SUPFAM" id="SSF56112">
    <property type="entry name" value="Protein kinase-like (PK-like)"/>
    <property type="match status" value="1"/>
</dbReference>
<evidence type="ECO:0000256" key="2">
    <source>
        <dbReference type="ARBA" id="ARBA00022553"/>
    </source>
</evidence>
<dbReference type="Proteomes" id="UP000275267">
    <property type="component" value="Unassembled WGS sequence"/>
</dbReference>
<gene>
    <name evidence="9" type="ORF">C2845_PM08G02330</name>
</gene>
<keyword evidence="4 6" id="KW-0067">ATP-binding</keyword>
<dbReference type="EC" id="2.7.11.23" evidence="1"/>
<evidence type="ECO:0000256" key="1">
    <source>
        <dbReference type="ARBA" id="ARBA00012409"/>
    </source>
</evidence>
<evidence type="ECO:0000313" key="9">
    <source>
        <dbReference type="EMBL" id="RLM91985.1"/>
    </source>
</evidence>
<feature type="compositionally biased region" description="Polar residues" evidence="7">
    <location>
        <begin position="441"/>
        <end position="455"/>
    </location>
</feature>
<evidence type="ECO:0000256" key="4">
    <source>
        <dbReference type="ARBA" id="ARBA00022840"/>
    </source>
</evidence>